<dbReference type="PANTHER" id="PTHR43264">
    <property type="match status" value="1"/>
</dbReference>
<dbReference type="InterPro" id="IPR036452">
    <property type="entry name" value="Ribo_hydro-like"/>
</dbReference>
<keyword evidence="4" id="KW-1185">Reference proteome</keyword>
<comment type="caution">
    <text evidence="3">The sequence shown here is derived from an EMBL/GenBank/DDBJ whole genome shotgun (WGS) entry which is preliminary data.</text>
</comment>
<organism evidence="3 4">
    <name type="scientific">Sphingomonas colocasiae</name>
    <dbReference type="NCBI Taxonomy" id="1848973"/>
    <lineage>
        <taxon>Bacteria</taxon>
        <taxon>Pseudomonadati</taxon>
        <taxon>Pseudomonadota</taxon>
        <taxon>Alphaproteobacteria</taxon>
        <taxon>Sphingomonadales</taxon>
        <taxon>Sphingomonadaceae</taxon>
        <taxon>Sphingomonas</taxon>
    </lineage>
</organism>
<evidence type="ECO:0000256" key="1">
    <source>
        <dbReference type="SAM" id="SignalP"/>
    </source>
</evidence>
<evidence type="ECO:0000259" key="2">
    <source>
        <dbReference type="Pfam" id="PF01156"/>
    </source>
</evidence>
<dbReference type="Proteomes" id="UP000706039">
    <property type="component" value="Unassembled WGS sequence"/>
</dbReference>
<dbReference type="EMBL" id="JAINVV010000003">
    <property type="protein sequence ID" value="MBY8821868.1"/>
    <property type="molecule type" value="Genomic_DNA"/>
</dbReference>
<proteinExistence type="predicted"/>
<sequence>MRYWMSPLTAAALAISPALTIALARAEAPAAARAAPHQPVRVILDTDMWGDIDDVLALAMLHALQDRGEARLLAVTGSTDDASSAAFIDALNGFYGRPAIPVGLVRGGVTAERTARRFPFLNAVTPYTEALTRAAKADGSPLFPRGLNDGRAAPDAVALLRRTLAAQPDGSVVIIQIGFATNLARLLESRGDAASPLDGVSLVRRKVRLLSVMAGGYADARGRPLAKSAPEYNLELDVPAARALFAAWPTPLVASGFEVGVSMRIDGRAVDRLYGHAAPHPVLMAYHHVDPAYRTIRRTAPGALHDHATFDLTSVLYAVRPDDGYFTLSAPGRISVAADGSSRFTAQPGGTHRYLKIDDSMRPRALEAMTLLASQPPAR</sequence>
<keyword evidence="3" id="KW-0378">Hydrolase</keyword>
<dbReference type="RefSeq" id="WP_222988945.1">
    <property type="nucleotide sequence ID" value="NZ_JAINVV010000003.1"/>
</dbReference>
<name>A0ABS7PKW1_9SPHN</name>
<dbReference type="Pfam" id="PF01156">
    <property type="entry name" value="IU_nuc_hydro"/>
    <property type="match status" value="1"/>
</dbReference>
<accession>A0ABS7PKW1</accession>
<evidence type="ECO:0000313" key="3">
    <source>
        <dbReference type="EMBL" id="MBY8821868.1"/>
    </source>
</evidence>
<dbReference type="SUPFAM" id="SSF53590">
    <property type="entry name" value="Nucleoside hydrolase"/>
    <property type="match status" value="1"/>
</dbReference>
<feature type="chain" id="PRO_5046819211" evidence="1">
    <location>
        <begin position="27"/>
        <end position="379"/>
    </location>
</feature>
<gene>
    <name evidence="3" type="ORF">K7G82_06170</name>
</gene>
<dbReference type="CDD" id="cd02652">
    <property type="entry name" value="nuc_hydro_2"/>
    <property type="match status" value="1"/>
</dbReference>
<dbReference type="GO" id="GO:0016787">
    <property type="term" value="F:hydrolase activity"/>
    <property type="evidence" value="ECO:0007669"/>
    <property type="project" value="UniProtKB-KW"/>
</dbReference>
<protein>
    <submittedName>
        <fullName evidence="3">Nucleoside hydrolase</fullName>
    </submittedName>
</protein>
<keyword evidence="1" id="KW-0732">Signal</keyword>
<dbReference type="InterPro" id="IPR001910">
    <property type="entry name" value="Inosine/uridine_hydrolase_dom"/>
</dbReference>
<dbReference type="PANTHER" id="PTHR43264:SF1">
    <property type="entry name" value="INOSINE_URIDINE-PREFERRING NUCLEOSIDE HYDROLASE DOMAIN-CONTAINING PROTEIN"/>
    <property type="match status" value="1"/>
</dbReference>
<reference evidence="3 4" key="1">
    <citation type="submission" date="2021-08" db="EMBL/GenBank/DDBJ databases">
        <authorList>
            <person name="Tuo L."/>
        </authorList>
    </citation>
    <scope>NUCLEOTIDE SEQUENCE [LARGE SCALE GENOMIC DNA]</scope>
    <source>
        <strain evidence="3 4">JCM 31229</strain>
    </source>
</reference>
<feature type="domain" description="Inosine/uridine-preferring nucleoside hydrolase" evidence="2">
    <location>
        <begin position="42"/>
        <end position="340"/>
    </location>
</feature>
<feature type="signal peptide" evidence="1">
    <location>
        <begin position="1"/>
        <end position="26"/>
    </location>
</feature>
<dbReference type="Gene3D" id="3.90.245.10">
    <property type="entry name" value="Ribonucleoside hydrolase-like"/>
    <property type="match status" value="1"/>
</dbReference>
<evidence type="ECO:0000313" key="4">
    <source>
        <dbReference type="Proteomes" id="UP000706039"/>
    </source>
</evidence>